<evidence type="ECO:0000259" key="7">
    <source>
        <dbReference type="PROSITE" id="PS50109"/>
    </source>
</evidence>
<evidence type="ECO:0000256" key="2">
    <source>
        <dbReference type="ARBA" id="ARBA00022679"/>
    </source>
</evidence>
<dbReference type="AlphaFoldDB" id="A0A0F9K423"/>
<evidence type="ECO:0000256" key="6">
    <source>
        <dbReference type="ARBA" id="ARBA00023012"/>
    </source>
</evidence>
<dbReference type="CDD" id="cd00082">
    <property type="entry name" value="HisKA"/>
    <property type="match status" value="1"/>
</dbReference>
<dbReference type="SUPFAM" id="SSF55874">
    <property type="entry name" value="ATPase domain of HSP90 chaperone/DNA topoisomerase II/histidine kinase"/>
    <property type="match status" value="1"/>
</dbReference>
<organism evidence="8">
    <name type="scientific">marine sediment metagenome</name>
    <dbReference type="NCBI Taxonomy" id="412755"/>
    <lineage>
        <taxon>unclassified sequences</taxon>
        <taxon>metagenomes</taxon>
        <taxon>ecological metagenomes</taxon>
    </lineage>
</organism>
<evidence type="ECO:0000256" key="3">
    <source>
        <dbReference type="ARBA" id="ARBA00022741"/>
    </source>
</evidence>
<dbReference type="Gene3D" id="3.30.565.10">
    <property type="entry name" value="Histidine kinase-like ATPase, C-terminal domain"/>
    <property type="match status" value="1"/>
</dbReference>
<dbReference type="CDD" id="cd00075">
    <property type="entry name" value="HATPase"/>
    <property type="match status" value="1"/>
</dbReference>
<dbReference type="SUPFAM" id="SSF55781">
    <property type="entry name" value="GAF domain-like"/>
    <property type="match status" value="1"/>
</dbReference>
<dbReference type="GO" id="GO:0000155">
    <property type="term" value="F:phosphorelay sensor kinase activity"/>
    <property type="evidence" value="ECO:0007669"/>
    <property type="project" value="InterPro"/>
</dbReference>
<dbReference type="InterPro" id="IPR005467">
    <property type="entry name" value="His_kinase_dom"/>
</dbReference>
<proteinExistence type="predicted"/>
<dbReference type="SUPFAM" id="SSF47384">
    <property type="entry name" value="Homodimeric domain of signal transducing histidine kinase"/>
    <property type="match status" value="1"/>
</dbReference>
<dbReference type="Gene3D" id="3.30.450.40">
    <property type="match status" value="1"/>
</dbReference>
<dbReference type="InterPro" id="IPR029016">
    <property type="entry name" value="GAF-like_dom_sf"/>
</dbReference>
<gene>
    <name evidence="8" type="ORF">LCGC14_1451650</name>
</gene>
<dbReference type="InterPro" id="IPR036097">
    <property type="entry name" value="HisK_dim/P_sf"/>
</dbReference>
<dbReference type="Gene3D" id="1.10.287.130">
    <property type="match status" value="1"/>
</dbReference>
<reference evidence="8" key="1">
    <citation type="journal article" date="2015" name="Nature">
        <title>Complex archaea that bridge the gap between prokaryotes and eukaryotes.</title>
        <authorList>
            <person name="Spang A."/>
            <person name="Saw J.H."/>
            <person name="Jorgensen S.L."/>
            <person name="Zaremba-Niedzwiedzka K."/>
            <person name="Martijn J."/>
            <person name="Lind A.E."/>
            <person name="van Eijk R."/>
            <person name="Schleper C."/>
            <person name="Guy L."/>
            <person name="Ettema T.J."/>
        </authorList>
    </citation>
    <scope>NUCLEOTIDE SEQUENCE</scope>
</reference>
<keyword evidence="2" id="KW-0808">Transferase</keyword>
<evidence type="ECO:0000256" key="4">
    <source>
        <dbReference type="ARBA" id="ARBA00022777"/>
    </source>
</evidence>
<dbReference type="PROSITE" id="PS50109">
    <property type="entry name" value="HIS_KIN"/>
    <property type="match status" value="1"/>
</dbReference>
<evidence type="ECO:0000256" key="5">
    <source>
        <dbReference type="ARBA" id="ARBA00022840"/>
    </source>
</evidence>
<comment type="caution">
    <text evidence="8">The sequence shown here is derived from an EMBL/GenBank/DDBJ whole genome shotgun (WGS) entry which is preliminary data.</text>
</comment>
<dbReference type="SUPFAM" id="SSF55785">
    <property type="entry name" value="PYP-like sensor domain (PAS domain)"/>
    <property type="match status" value="1"/>
</dbReference>
<dbReference type="InterPro" id="IPR003594">
    <property type="entry name" value="HATPase_dom"/>
</dbReference>
<dbReference type="SMART" id="SM00387">
    <property type="entry name" value="HATPase_c"/>
    <property type="match status" value="1"/>
</dbReference>
<dbReference type="EMBL" id="LAZR01010004">
    <property type="protein sequence ID" value="KKM69351.1"/>
    <property type="molecule type" value="Genomic_DNA"/>
</dbReference>
<dbReference type="Gene3D" id="3.30.450.20">
    <property type="entry name" value="PAS domain"/>
    <property type="match status" value="1"/>
</dbReference>
<dbReference type="GO" id="GO:0005524">
    <property type="term" value="F:ATP binding"/>
    <property type="evidence" value="ECO:0007669"/>
    <property type="project" value="UniProtKB-KW"/>
</dbReference>
<dbReference type="Pfam" id="PF02518">
    <property type="entry name" value="HATPase_c"/>
    <property type="match status" value="1"/>
</dbReference>
<dbReference type="InterPro" id="IPR004358">
    <property type="entry name" value="Sig_transdc_His_kin-like_C"/>
</dbReference>
<protein>
    <recommendedName>
        <fullName evidence="7">Histidine kinase domain-containing protein</fullName>
    </recommendedName>
</protein>
<keyword evidence="5" id="KW-0067">ATP-binding</keyword>
<sequence>FDKGPVPLFVLDVSNNAILAANGTALDNYGYKEEQLLELHLEDICVSFTDTLDPYQGRWTHLKKSGEEMYVDVTSHTIRFMGKQAVLLHASDITQRVRAEMMLEHRQRALQGVYRIATTPVESFQMSCGHVSETLSGLLGATGVFVLRIEGQEATVLAGISDSGPDNVDVTFASNELFGGEFQEGSRVSDSDGPFFELVKTNRLREMFPGGAVMTVPVVDADSCLTAAITVFGESGREFGSEDLMIAGIFARYVAHELERETLSASLSRAQKMEVIGMLSGGVAHEVRNPLNAIMAITDALAKDLEDDPEYKEFLHHMRLQVDRLSALMNDMLDLGKPVERMHFQEENLSSICGRVMDLWRHSPLHEAARVELILPDNPEEVIMVCDAERLLQVFLNLLENAVQHSPKGSEVMFRVHAPEGGEVRMEVVDSGEGAIEDVERIFEPFYTTRRGGTGLGLSIVKHFIENHKGTVSVMNNPEQGLTVEVRLPVLAKVKEQI</sequence>
<accession>A0A0F9K423</accession>
<feature type="non-terminal residue" evidence="8">
    <location>
        <position position="1"/>
    </location>
</feature>
<feature type="domain" description="Histidine kinase" evidence="7">
    <location>
        <begin position="282"/>
        <end position="492"/>
    </location>
</feature>
<name>A0A0F9K423_9ZZZZ</name>
<dbReference type="SMART" id="SM00388">
    <property type="entry name" value="HisKA"/>
    <property type="match status" value="1"/>
</dbReference>
<dbReference type="PANTHER" id="PTHR43065:SF10">
    <property type="entry name" value="PEROXIDE STRESS-ACTIVATED HISTIDINE KINASE MAK3"/>
    <property type="match status" value="1"/>
</dbReference>
<keyword evidence="1" id="KW-0597">Phosphoprotein</keyword>
<dbReference type="InterPro" id="IPR035965">
    <property type="entry name" value="PAS-like_dom_sf"/>
</dbReference>
<dbReference type="InterPro" id="IPR036890">
    <property type="entry name" value="HATPase_C_sf"/>
</dbReference>
<keyword evidence="6" id="KW-0902">Two-component regulatory system</keyword>
<keyword evidence="4" id="KW-0418">Kinase</keyword>
<evidence type="ECO:0000313" key="8">
    <source>
        <dbReference type="EMBL" id="KKM69351.1"/>
    </source>
</evidence>
<dbReference type="PRINTS" id="PR00344">
    <property type="entry name" value="BCTRLSENSOR"/>
</dbReference>
<dbReference type="Pfam" id="PF00512">
    <property type="entry name" value="HisKA"/>
    <property type="match status" value="1"/>
</dbReference>
<keyword evidence="3" id="KW-0547">Nucleotide-binding</keyword>
<dbReference type="PANTHER" id="PTHR43065">
    <property type="entry name" value="SENSOR HISTIDINE KINASE"/>
    <property type="match status" value="1"/>
</dbReference>
<dbReference type="InterPro" id="IPR003661">
    <property type="entry name" value="HisK_dim/P_dom"/>
</dbReference>
<evidence type="ECO:0000256" key="1">
    <source>
        <dbReference type="ARBA" id="ARBA00022553"/>
    </source>
</evidence>